<dbReference type="InterPro" id="IPR032675">
    <property type="entry name" value="LRR_dom_sf"/>
</dbReference>
<dbReference type="EMBL" id="CAMGYJ010000002">
    <property type="protein sequence ID" value="CAI0374286.1"/>
    <property type="molecule type" value="Genomic_DNA"/>
</dbReference>
<organism evidence="2 3">
    <name type="scientific">Linum tenue</name>
    <dbReference type="NCBI Taxonomy" id="586396"/>
    <lineage>
        <taxon>Eukaryota</taxon>
        <taxon>Viridiplantae</taxon>
        <taxon>Streptophyta</taxon>
        <taxon>Embryophyta</taxon>
        <taxon>Tracheophyta</taxon>
        <taxon>Spermatophyta</taxon>
        <taxon>Magnoliopsida</taxon>
        <taxon>eudicotyledons</taxon>
        <taxon>Gunneridae</taxon>
        <taxon>Pentapetalae</taxon>
        <taxon>rosids</taxon>
        <taxon>fabids</taxon>
        <taxon>Malpighiales</taxon>
        <taxon>Linaceae</taxon>
        <taxon>Linum</taxon>
    </lineage>
</organism>
<proteinExistence type="predicted"/>
<dbReference type="InterPro" id="IPR001810">
    <property type="entry name" value="F-box_dom"/>
</dbReference>
<dbReference type="SMART" id="SM00256">
    <property type="entry name" value="FBOX"/>
    <property type="match status" value="1"/>
</dbReference>
<name>A0AAV0GMT6_9ROSI</name>
<evidence type="ECO:0000313" key="3">
    <source>
        <dbReference type="Proteomes" id="UP001154282"/>
    </source>
</evidence>
<accession>A0AAV0GMT6</accession>
<dbReference type="SUPFAM" id="SSF52047">
    <property type="entry name" value="RNI-like"/>
    <property type="match status" value="1"/>
</dbReference>
<dbReference type="SUPFAM" id="SSF81383">
    <property type="entry name" value="F-box domain"/>
    <property type="match status" value="1"/>
</dbReference>
<dbReference type="PROSITE" id="PS50181">
    <property type="entry name" value="FBOX"/>
    <property type="match status" value="1"/>
</dbReference>
<dbReference type="PANTHER" id="PTHR34223:SF51">
    <property type="entry name" value="OS06G0556300 PROTEIN"/>
    <property type="match status" value="1"/>
</dbReference>
<feature type="domain" description="F-box" evidence="1">
    <location>
        <begin position="28"/>
        <end position="76"/>
    </location>
</feature>
<keyword evidence="3" id="KW-1185">Reference proteome</keyword>
<dbReference type="CDD" id="cd22160">
    <property type="entry name" value="F-box_AtFBL13-like"/>
    <property type="match status" value="1"/>
</dbReference>
<dbReference type="InterPro" id="IPR053781">
    <property type="entry name" value="F-box_AtFBL13-like"/>
</dbReference>
<dbReference type="InterPro" id="IPR053197">
    <property type="entry name" value="F-box_SCFL_complex_component"/>
</dbReference>
<gene>
    <name evidence="2" type="ORF">LITE_LOCUS133</name>
</gene>
<reference evidence="2" key="1">
    <citation type="submission" date="2022-08" db="EMBL/GenBank/DDBJ databases">
        <authorList>
            <person name="Gutierrez-Valencia J."/>
        </authorList>
    </citation>
    <scope>NUCLEOTIDE SEQUENCE</scope>
</reference>
<protein>
    <recommendedName>
        <fullName evidence="1">F-box domain-containing protein</fullName>
    </recommendedName>
</protein>
<dbReference type="Pfam" id="PF00646">
    <property type="entry name" value="F-box"/>
    <property type="match status" value="1"/>
</dbReference>
<sequence length="352" mass="39333">MAGVNSGRLKKAPKLKGHGGIVATSQGIDRMSYLPDNILHHILSLLDTKSLVQTSLLSKRWGRVWKEVPVLNFSNVCFKCSSSFEEHVIKILSLRSDSAAVSRVNFKVWSWIDCQYAFSCSTDLFDRVMKYAASNGHRGSLHHLSITHSGNYLVELALAASIKAHRHHHQSLKTLNLESFSLELECGSGSGATLFSGFNQLTNLELHNCCMTSSVSSVVEPFVDLPCLKHLRLVDSYVSPPCLLKVSGPGLLDLQIHSTFVRYHKFEVFAPKLKSFCFRGGLEQLVRLNLPSLGHAKFGVRIKLQKEIKDIHGACMRLLPQLHNVESFNLTCFLQGSPNTIIKSFEFRRNSK</sequence>
<dbReference type="Gene3D" id="1.20.1280.50">
    <property type="match status" value="1"/>
</dbReference>
<evidence type="ECO:0000313" key="2">
    <source>
        <dbReference type="EMBL" id="CAI0374286.1"/>
    </source>
</evidence>
<dbReference type="InterPro" id="IPR036047">
    <property type="entry name" value="F-box-like_dom_sf"/>
</dbReference>
<comment type="caution">
    <text evidence="2">The sequence shown here is derived from an EMBL/GenBank/DDBJ whole genome shotgun (WGS) entry which is preliminary data.</text>
</comment>
<evidence type="ECO:0000259" key="1">
    <source>
        <dbReference type="PROSITE" id="PS50181"/>
    </source>
</evidence>
<dbReference type="AlphaFoldDB" id="A0AAV0GMT6"/>
<dbReference type="Proteomes" id="UP001154282">
    <property type="component" value="Unassembled WGS sequence"/>
</dbReference>
<dbReference type="Gene3D" id="3.80.10.10">
    <property type="entry name" value="Ribonuclease Inhibitor"/>
    <property type="match status" value="1"/>
</dbReference>
<dbReference type="PANTHER" id="PTHR34223">
    <property type="entry name" value="OS11G0201299 PROTEIN"/>
    <property type="match status" value="1"/>
</dbReference>